<dbReference type="Proteomes" id="UP001303760">
    <property type="component" value="Unassembled WGS sequence"/>
</dbReference>
<feature type="compositionally biased region" description="Polar residues" evidence="1">
    <location>
        <begin position="430"/>
        <end position="439"/>
    </location>
</feature>
<reference evidence="2" key="2">
    <citation type="submission" date="2023-05" db="EMBL/GenBank/DDBJ databases">
        <authorList>
            <consortium name="Lawrence Berkeley National Laboratory"/>
            <person name="Steindorff A."/>
            <person name="Hensen N."/>
            <person name="Bonometti L."/>
            <person name="Westerberg I."/>
            <person name="Brannstrom I.O."/>
            <person name="Guillou S."/>
            <person name="Cros-Aarteil S."/>
            <person name="Calhoun S."/>
            <person name="Haridas S."/>
            <person name="Kuo A."/>
            <person name="Mondo S."/>
            <person name="Pangilinan J."/>
            <person name="Riley R."/>
            <person name="Labutti K."/>
            <person name="Andreopoulos B."/>
            <person name="Lipzen A."/>
            <person name="Chen C."/>
            <person name="Yanf M."/>
            <person name="Daum C."/>
            <person name="Ng V."/>
            <person name="Clum A."/>
            <person name="Ohm R."/>
            <person name="Martin F."/>
            <person name="Silar P."/>
            <person name="Natvig D."/>
            <person name="Lalanne C."/>
            <person name="Gautier V."/>
            <person name="Ament-Velasquez S.L."/>
            <person name="Kruys A."/>
            <person name="Hutchinson M.I."/>
            <person name="Powell A.J."/>
            <person name="Barry K."/>
            <person name="Miller A.N."/>
            <person name="Grigoriev I.V."/>
            <person name="Debuchy R."/>
            <person name="Gladieux P."/>
            <person name="Thoren M.H."/>
            <person name="Johannesson H."/>
        </authorList>
    </citation>
    <scope>NUCLEOTIDE SEQUENCE</scope>
    <source>
        <strain evidence="2">CBS 532.94</strain>
    </source>
</reference>
<comment type="caution">
    <text evidence="2">The sequence shown here is derived from an EMBL/GenBank/DDBJ whole genome shotgun (WGS) entry which is preliminary data.</text>
</comment>
<evidence type="ECO:0000313" key="3">
    <source>
        <dbReference type="Proteomes" id="UP001303760"/>
    </source>
</evidence>
<keyword evidence="3" id="KW-1185">Reference proteome</keyword>
<accession>A0AAN7H8Z8</accession>
<organism evidence="2 3">
    <name type="scientific">Achaetomium macrosporum</name>
    <dbReference type="NCBI Taxonomy" id="79813"/>
    <lineage>
        <taxon>Eukaryota</taxon>
        <taxon>Fungi</taxon>
        <taxon>Dikarya</taxon>
        <taxon>Ascomycota</taxon>
        <taxon>Pezizomycotina</taxon>
        <taxon>Sordariomycetes</taxon>
        <taxon>Sordariomycetidae</taxon>
        <taxon>Sordariales</taxon>
        <taxon>Chaetomiaceae</taxon>
        <taxon>Achaetomium</taxon>
    </lineage>
</organism>
<evidence type="ECO:0008006" key="4">
    <source>
        <dbReference type="Google" id="ProtNLM"/>
    </source>
</evidence>
<proteinExistence type="predicted"/>
<evidence type="ECO:0000313" key="2">
    <source>
        <dbReference type="EMBL" id="KAK4240616.1"/>
    </source>
</evidence>
<evidence type="ECO:0000256" key="1">
    <source>
        <dbReference type="SAM" id="MobiDB-lite"/>
    </source>
</evidence>
<reference evidence="2" key="1">
    <citation type="journal article" date="2023" name="Mol. Phylogenet. Evol.">
        <title>Genome-scale phylogeny and comparative genomics of the fungal order Sordariales.</title>
        <authorList>
            <person name="Hensen N."/>
            <person name="Bonometti L."/>
            <person name="Westerberg I."/>
            <person name="Brannstrom I.O."/>
            <person name="Guillou S."/>
            <person name="Cros-Aarteil S."/>
            <person name="Calhoun S."/>
            <person name="Haridas S."/>
            <person name="Kuo A."/>
            <person name="Mondo S."/>
            <person name="Pangilinan J."/>
            <person name="Riley R."/>
            <person name="LaButti K."/>
            <person name="Andreopoulos B."/>
            <person name="Lipzen A."/>
            <person name="Chen C."/>
            <person name="Yan M."/>
            <person name="Daum C."/>
            <person name="Ng V."/>
            <person name="Clum A."/>
            <person name="Steindorff A."/>
            <person name="Ohm R.A."/>
            <person name="Martin F."/>
            <person name="Silar P."/>
            <person name="Natvig D.O."/>
            <person name="Lalanne C."/>
            <person name="Gautier V."/>
            <person name="Ament-Velasquez S.L."/>
            <person name="Kruys A."/>
            <person name="Hutchinson M.I."/>
            <person name="Powell A.J."/>
            <person name="Barry K."/>
            <person name="Miller A.N."/>
            <person name="Grigoriev I.V."/>
            <person name="Debuchy R."/>
            <person name="Gladieux P."/>
            <person name="Hiltunen Thoren M."/>
            <person name="Johannesson H."/>
        </authorList>
    </citation>
    <scope>NUCLEOTIDE SEQUENCE</scope>
    <source>
        <strain evidence="2">CBS 532.94</strain>
    </source>
</reference>
<feature type="compositionally biased region" description="Basic and acidic residues" evidence="1">
    <location>
        <begin position="363"/>
        <end position="378"/>
    </location>
</feature>
<name>A0AAN7H8Z8_9PEZI</name>
<feature type="region of interest" description="Disordered" evidence="1">
    <location>
        <begin position="363"/>
        <end position="478"/>
    </location>
</feature>
<gene>
    <name evidence="2" type="ORF">C8A03DRAFT_13060</name>
</gene>
<feature type="compositionally biased region" description="Polar residues" evidence="1">
    <location>
        <begin position="464"/>
        <end position="478"/>
    </location>
</feature>
<protein>
    <recommendedName>
        <fullName evidence="4">Yippee/Mis18/Cereblon domain-containing protein</fullName>
    </recommendedName>
</protein>
<dbReference type="AlphaFoldDB" id="A0AAN7H8Z8"/>
<dbReference type="EMBL" id="MU860036">
    <property type="protein sequence ID" value="KAK4240616.1"/>
    <property type="molecule type" value="Genomic_DNA"/>
</dbReference>
<sequence length="478" mass="52170">METVFCECKKCGAPIGRFANLWTQIGKSFFSPVLEPEDDLAIQPQGTVRVGKRGALLEECHLQDIVCSKCAALLGLKCIQTPVNHVLDEDQILLRLASVELLNSDGHEIEFAIKRVLSVNEPSRVSNAQVPEPSQGAAGFTSPFPGAVELQQLRADLRNQREDIKRIDSNGFRIVVALDKRSGRIENELGKLKASLGELHRDVEGAKRDLGSIKCEISAVKASAQNPAVLAGLDDRLASATVTLGQLGQQFTALSATLQREMCEFKTELSRQHQDMHDLKSCIAGSVTAREHGEDMANVRAEMAMMRRQIDGVCSRSTERLEAVFPSRELEVLTSNIAKIGNKASQVETLKMELDILKGRVERGEASRQAGDDHRQTRNIDAGDFVDLLPGSRKRTASPNLDSLSKRPRSSVGHSNFPDPRDAALFRPANQPTTTNQLHASERGDASHIPISAQRARTLPGIRTPSTSCRVSASPGQP</sequence>